<dbReference type="AlphaFoldDB" id="A0A542YR62"/>
<name>A0A542YR62_9MICO</name>
<dbReference type="InterPro" id="IPR041657">
    <property type="entry name" value="HTH_17"/>
</dbReference>
<comment type="caution">
    <text evidence="3">The sequence shown here is derived from an EMBL/GenBank/DDBJ whole genome shotgun (WGS) entry which is preliminary data.</text>
</comment>
<feature type="domain" description="Helix-turn-helix" evidence="2">
    <location>
        <begin position="46"/>
        <end position="93"/>
    </location>
</feature>
<protein>
    <submittedName>
        <fullName evidence="3">Excisionase family DNA binding protein</fullName>
    </submittedName>
</protein>
<dbReference type="InterPro" id="IPR036388">
    <property type="entry name" value="WH-like_DNA-bd_sf"/>
</dbReference>
<organism evidence="3 4">
    <name type="scientific">Ornithinicoccus hortensis</name>
    <dbReference type="NCBI Taxonomy" id="82346"/>
    <lineage>
        <taxon>Bacteria</taxon>
        <taxon>Bacillati</taxon>
        <taxon>Actinomycetota</taxon>
        <taxon>Actinomycetes</taxon>
        <taxon>Micrococcales</taxon>
        <taxon>Intrasporangiaceae</taxon>
        <taxon>Ornithinicoccus</taxon>
    </lineage>
</organism>
<evidence type="ECO:0000259" key="2">
    <source>
        <dbReference type="Pfam" id="PF12728"/>
    </source>
</evidence>
<keyword evidence="4" id="KW-1185">Reference proteome</keyword>
<accession>A0A542YR62</accession>
<evidence type="ECO:0000313" key="4">
    <source>
        <dbReference type="Proteomes" id="UP000319516"/>
    </source>
</evidence>
<dbReference type="Proteomes" id="UP000319516">
    <property type="component" value="Unassembled WGS sequence"/>
</dbReference>
<dbReference type="Gene3D" id="1.10.10.10">
    <property type="entry name" value="Winged helix-like DNA-binding domain superfamily/Winged helix DNA-binding domain"/>
    <property type="match status" value="1"/>
</dbReference>
<feature type="region of interest" description="Disordered" evidence="1">
    <location>
        <begin position="1"/>
        <end position="37"/>
    </location>
</feature>
<dbReference type="SUPFAM" id="SSF46955">
    <property type="entry name" value="Putative DNA-binding domain"/>
    <property type="match status" value="1"/>
</dbReference>
<dbReference type="Pfam" id="PF12728">
    <property type="entry name" value="HTH_17"/>
    <property type="match status" value="1"/>
</dbReference>
<proteinExistence type="predicted"/>
<dbReference type="EMBL" id="VFOP01000001">
    <property type="protein sequence ID" value="TQL50579.1"/>
    <property type="molecule type" value="Genomic_DNA"/>
</dbReference>
<evidence type="ECO:0000313" key="3">
    <source>
        <dbReference type="EMBL" id="TQL50579.1"/>
    </source>
</evidence>
<reference evidence="3 4" key="1">
    <citation type="submission" date="2019-06" db="EMBL/GenBank/DDBJ databases">
        <title>Sequencing the genomes of 1000 actinobacteria strains.</title>
        <authorList>
            <person name="Klenk H.-P."/>
        </authorList>
    </citation>
    <scope>NUCLEOTIDE SEQUENCE [LARGE SCALE GENOMIC DNA]</scope>
    <source>
        <strain evidence="3 4">DSM 12335</strain>
    </source>
</reference>
<evidence type="ECO:0000256" key="1">
    <source>
        <dbReference type="SAM" id="MobiDB-lite"/>
    </source>
</evidence>
<dbReference type="OrthoDB" id="4330189at2"/>
<dbReference type="InterPro" id="IPR009061">
    <property type="entry name" value="DNA-bd_dom_put_sf"/>
</dbReference>
<sequence>MTEPGSKGRATPRKRAGAAPVPPQRRAPVQPKRPGEPVDERKLWWIDDVALYLGVPRQTIYSWRQKNYGPPAIKVGKHLRWHPSTVIAWAKQQERPAG</sequence>
<gene>
    <name evidence="3" type="ORF">FB467_1692</name>
</gene>